<evidence type="ECO:0000256" key="2">
    <source>
        <dbReference type="SAM" id="Phobius"/>
    </source>
</evidence>
<dbReference type="EMBL" id="BAAATZ010000030">
    <property type="protein sequence ID" value="GAA2735698.1"/>
    <property type="molecule type" value="Genomic_DNA"/>
</dbReference>
<reference evidence="3 4" key="1">
    <citation type="journal article" date="2019" name="Int. J. Syst. Evol. Microbiol.">
        <title>The Global Catalogue of Microorganisms (GCM) 10K type strain sequencing project: providing services to taxonomists for standard genome sequencing and annotation.</title>
        <authorList>
            <consortium name="The Broad Institute Genomics Platform"/>
            <consortium name="The Broad Institute Genome Sequencing Center for Infectious Disease"/>
            <person name="Wu L."/>
            <person name="Ma J."/>
        </authorList>
    </citation>
    <scope>NUCLEOTIDE SEQUENCE [LARGE SCALE GENOMIC DNA]</scope>
    <source>
        <strain evidence="3 4">JCM 8201</strain>
    </source>
</reference>
<dbReference type="Proteomes" id="UP001501842">
    <property type="component" value="Unassembled WGS sequence"/>
</dbReference>
<accession>A0ABN3UPD5</accession>
<keyword evidence="2" id="KW-0472">Membrane</keyword>
<keyword evidence="2" id="KW-1133">Transmembrane helix</keyword>
<protein>
    <recommendedName>
        <fullName evidence="5">MYXO-CTERM domain-containing protein</fullName>
    </recommendedName>
</protein>
<feature type="transmembrane region" description="Helical" evidence="2">
    <location>
        <begin position="80"/>
        <end position="98"/>
    </location>
</feature>
<gene>
    <name evidence="3" type="ORF">GCM10010439_61110</name>
</gene>
<proteinExistence type="predicted"/>
<evidence type="ECO:0000313" key="4">
    <source>
        <dbReference type="Proteomes" id="UP001501842"/>
    </source>
</evidence>
<keyword evidence="2" id="KW-0812">Transmembrane</keyword>
<name>A0ABN3UPD5_9ACTN</name>
<feature type="transmembrane region" description="Helical" evidence="2">
    <location>
        <begin position="105"/>
        <end position="124"/>
    </location>
</feature>
<keyword evidence="4" id="KW-1185">Reference proteome</keyword>
<evidence type="ECO:0000256" key="1">
    <source>
        <dbReference type="SAM" id="MobiDB-lite"/>
    </source>
</evidence>
<organism evidence="3 4">
    <name type="scientific">Actinocorallia aurantiaca</name>
    <dbReference type="NCBI Taxonomy" id="46204"/>
    <lineage>
        <taxon>Bacteria</taxon>
        <taxon>Bacillati</taxon>
        <taxon>Actinomycetota</taxon>
        <taxon>Actinomycetes</taxon>
        <taxon>Streptosporangiales</taxon>
        <taxon>Thermomonosporaceae</taxon>
        <taxon>Actinocorallia</taxon>
    </lineage>
</organism>
<feature type="transmembrane region" description="Helical" evidence="2">
    <location>
        <begin position="38"/>
        <end position="60"/>
    </location>
</feature>
<feature type="compositionally biased region" description="Low complexity" evidence="1">
    <location>
        <begin position="12"/>
        <end position="27"/>
    </location>
</feature>
<feature type="region of interest" description="Disordered" evidence="1">
    <location>
        <begin position="1"/>
        <end position="32"/>
    </location>
</feature>
<comment type="caution">
    <text evidence="3">The sequence shown here is derived from an EMBL/GenBank/DDBJ whole genome shotgun (WGS) entry which is preliminary data.</text>
</comment>
<evidence type="ECO:0008006" key="5">
    <source>
        <dbReference type="Google" id="ProtNLM"/>
    </source>
</evidence>
<evidence type="ECO:0000313" key="3">
    <source>
        <dbReference type="EMBL" id="GAA2735698.1"/>
    </source>
</evidence>
<sequence length="145" mass="14362">MPTPRSHPGHTAARASDPAPVSSSASPGRTRPPWRADLLTALTGLSLEAVAAFFVVIASGLTNSADPDGSHGGADRAGQILVLGFGALACLALLIAFLSRAKAPITALLHLLLACALLLAVLTLPSSVSPPRGPAPGPAPATGAP</sequence>